<dbReference type="GO" id="GO:0004392">
    <property type="term" value="F:heme oxygenase (decyclizing) activity"/>
    <property type="evidence" value="ECO:0007669"/>
    <property type="project" value="InterPro"/>
</dbReference>
<dbReference type="InterPro" id="IPR016084">
    <property type="entry name" value="Haem_Oase-like_multi-hlx"/>
</dbReference>
<gene>
    <name evidence="1" type="ORF">GJ697_05740</name>
</gene>
<dbReference type="InterPro" id="IPR016053">
    <property type="entry name" value="Haem_Oase-like"/>
</dbReference>
<name>A0A6L5QC10_9BURK</name>
<keyword evidence="2" id="KW-1185">Reference proteome</keyword>
<dbReference type="GO" id="GO:0006788">
    <property type="term" value="P:heme oxidation"/>
    <property type="evidence" value="ECO:0007669"/>
    <property type="project" value="InterPro"/>
</dbReference>
<protein>
    <submittedName>
        <fullName evidence="1">Heme oxygenase</fullName>
    </submittedName>
</protein>
<proteinExistence type="predicted"/>
<dbReference type="AlphaFoldDB" id="A0A6L5QC10"/>
<organism evidence="1 2">
    <name type="scientific">Duganella alba</name>
    <dbReference type="NCBI Taxonomy" id="2666081"/>
    <lineage>
        <taxon>Bacteria</taxon>
        <taxon>Pseudomonadati</taxon>
        <taxon>Pseudomonadota</taxon>
        <taxon>Betaproteobacteria</taxon>
        <taxon>Burkholderiales</taxon>
        <taxon>Oxalobacteraceae</taxon>
        <taxon>Telluria group</taxon>
        <taxon>Duganella</taxon>
    </lineage>
</organism>
<accession>A0A6L5QC10</accession>
<comment type="caution">
    <text evidence="1">The sequence shown here is derived from an EMBL/GenBank/DDBJ whole genome shotgun (WGS) entry which is preliminary data.</text>
</comment>
<sequence length="196" mass="20855">MSQGNVLDVLTALRSATAERHAELDTRTPLAAAAPDLRAYRDHLQLLEAWLAPIQSAQGAGPQQALPPRDYLALIRSDLAHPALAGLPAAPVLAPEAWTAQQDAAWRWGVAYVIEGSQLGGAVLYKRLAERLAPHPLAYLRGEGSPGPRWQQFLAALRGAVVTPAQIEQACQGARQAFDSLITLLNSSSAEPAGHP</sequence>
<reference evidence="1 2" key="1">
    <citation type="submission" date="2019-11" db="EMBL/GenBank/DDBJ databases">
        <title>Novel species isolated from a subtropical stream in China.</title>
        <authorList>
            <person name="Lu H."/>
        </authorList>
    </citation>
    <scope>NUCLEOTIDE SEQUENCE [LARGE SCALE GENOMIC DNA]</scope>
    <source>
        <strain evidence="1 2">FT25W</strain>
    </source>
</reference>
<evidence type="ECO:0000313" key="2">
    <source>
        <dbReference type="Proteomes" id="UP000481037"/>
    </source>
</evidence>
<dbReference type="CDD" id="cd19166">
    <property type="entry name" value="HemeO-bac"/>
    <property type="match status" value="1"/>
</dbReference>
<dbReference type="EMBL" id="WKJM01000003">
    <property type="protein sequence ID" value="MRX07333.1"/>
    <property type="molecule type" value="Genomic_DNA"/>
</dbReference>
<dbReference type="Gene3D" id="1.20.910.10">
    <property type="entry name" value="Heme oxygenase-like"/>
    <property type="match status" value="1"/>
</dbReference>
<evidence type="ECO:0000313" key="1">
    <source>
        <dbReference type="EMBL" id="MRX07333.1"/>
    </source>
</evidence>
<dbReference type="SUPFAM" id="SSF48613">
    <property type="entry name" value="Heme oxygenase-like"/>
    <property type="match status" value="1"/>
</dbReference>
<dbReference type="Pfam" id="PF01126">
    <property type="entry name" value="Heme_oxygenase"/>
    <property type="match status" value="1"/>
</dbReference>
<dbReference type="Proteomes" id="UP000481037">
    <property type="component" value="Unassembled WGS sequence"/>
</dbReference>